<dbReference type="GO" id="GO:0005506">
    <property type="term" value="F:iron ion binding"/>
    <property type="evidence" value="ECO:0007669"/>
    <property type="project" value="InterPro"/>
</dbReference>
<evidence type="ECO:0000256" key="6">
    <source>
        <dbReference type="ARBA" id="ARBA00023033"/>
    </source>
</evidence>
<organism evidence="9 10">
    <name type="scientific">Elsinoe ampelina</name>
    <dbReference type="NCBI Taxonomy" id="302913"/>
    <lineage>
        <taxon>Eukaryota</taxon>
        <taxon>Fungi</taxon>
        <taxon>Dikarya</taxon>
        <taxon>Ascomycota</taxon>
        <taxon>Pezizomycotina</taxon>
        <taxon>Dothideomycetes</taxon>
        <taxon>Dothideomycetidae</taxon>
        <taxon>Myriangiales</taxon>
        <taxon>Elsinoaceae</taxon>
        <taxon>Elsinoe</taxon>
    </lineage>
</organism>
<feature type="signal peptide" evidence="8">
    <location>
        <begin position="1"/>
        <end position="21"/>
    </location>
</feature>
<evidence type="ECO:0000256" key="8">
    <source>
        <dbReference type="SAM" id="SignalP"/>
    </source>
</evidence>
<dbReference type="PRINTS" id="PR00465">
    <property type="entry name" value="EP450IV"/>
</dbReference>
<evidence type="ECO:0000313" key="10">
    <source>
        <dbReference type="Proteomes" id="UP000799538"/>
    </source>
</evidence>
<dbReference type="GO" id="GO:0004497">
    <property type="term" value="F:monooxygenase activity"/>
    <property type="evidence" value="ECO:0007669"/>
    <property type="project" value="UniProtKB-KW"/>
</dbReference>
<dbReference type="Pfam" id="PF00067">
    <property type="entry name" value="p450"/>
    <property type="match status" value="1"/>
</dbReference>
<dbReference type="OrthoDB" id="1844152at2759"/>
<comment type="cofactor">
    <cofactor evidence="1 7">
        <name>heme</name>
        <dbReference type="ChEBI" id="CHEBI:30413"/>
    </cofactor>
</comment>
<evidence type="ECO:0000256" key="1">
    <source>
        <dbReference type="ARBA" id="ARBA00001971"/>
    </source>
</evidence>
<dbReference type="InterPro" id="IPR002403">
    <property type="entry name" value="Cyt_P450_E_grp-IV"/>
</dbReference>
<keyword evidence="6" id="KW-0503">Monooxygenase</keyword>
<dbReference type="InterPro" id="IPR036396">
    <property type="entry name" value="Cyt_P450_sf"/>
</dbReference>
<evidence type="ECO:0000313" key="9">
    <source>
        <dbReference type="EMBL" id="KAF2219176.1"/>
    </source>
</evidence>
<proteinExistence type="inferred from homology"/>
<gene>
    <name evidence="9" type="ORF">BDZ85DRAFT_305131</name>
</gene>
<dbReference type="InterPro" id="IPR001128">
    <property type="entry name" value="Cyt_P450"/>
</dbReference>
<evidence type="ECO:0000256" key="3">
    <source>
        <dbReference type="ARBA" id="ARBA00022723"/>
    </source>
</evidence>
<dbReference type="PANTHER" id="PTHR46206">
    <property type="entry name" value="CYTOCHROME P450"/>
    <property type="match status" value="1"/>
</dbReference>
<dbReference type="Gene3D" id="1.10.630.10">
    <property type="entry name" value="Cytochrome P450"/>
    <property type="match status" value="1"/>
</dbReference>
<keyword evidence="5 7" id="KW-0408">Iron</keyword>
<evidence type="ECO:0000256" key="5">
    <source>
        <dbReference type="ARBA" id="ARBA00023004"/>
    </source>
</evidence>
<evidence type="ECO:0000256" key="7">
    <source>
        <dbReference type="PIRSR" id="PIRSR602403-1"/>
    </source>
</evidence>
<dbReference type="GO" id="GO:0020037">
    <property type="term" value="F:heme binding"/>
    <property type="evidence" value="ECO:0007669"/>
    <property type="project" value="InterPro"/>
</dbReference>
<keyword evidence="4" id="KW-0560">Oxidoreductase</keyword>
<dbReference type="CDD" id="cd11041">
    <property type="entry name" value="CYP503A1-like"/>
    <property type="match status" value="1"/>
</dbReference>
<feature type="binding site" description="axial binding residue" evidence="7">
    <location>
        <position position="418"/>
    </location>
    <ligand>
        <name>heme</name>
        <dbReference type="ChEBI" id="CHEBI:30413"/>
    </ligand>
    <ligandPart>
        <name>Fe</name>
        <dbReference type="ChEBI" id="CHEBI:18248"/>
    </ligandPart>
</feature>
<comment type="similarity">
    <text evidence="2">Belongs to the cytochrome P450 family.</text>
</comment>
<reference evidence="10" key="1">
    <citation type="journal article" date="2020" name="Stud. Mycol.">
        <title>101 Dothideomycetes genomes: A test case for predicting lifestyles and emergence of pathogens.</title>
        <authorList>
            <person name="Haridas S."/>
            <person name="Albert R."/>
            <person name="Binder M."/>
            <person name="Bloem J."/>
            <person name="LaButti K."/>
            <person name="Salamov A."/>
            <person name="Andreopoulos B."/>
            <person name="Baker S."/>
            <person name="Barry K."/>
            <person name="Bills G."/>
            <person name="Bluhm B."/>
            <person name="Cannon C."/>
            <person name="Castanera R."/>
            <person name="Culley D."/>
            <person name="Daum C."/>
            <person name="Ezra D."/>
            <person name="Gonzalez J."/>
            <person name="Henrissat B."/>
            <person name="Kuo A."/>
            <person name="Liang C."/>
            <person name="Lipzen A."/>
            <person name="Lutzoni F."/>
            <person name="Magnuson J."/>
            <person name="Mondo S."/>
            <person name="Nolan M."/>
            <person name="Ohm R."/>
            <person name="Pangilinan J."/>
            <person name="Park H.-J."/>
            <person name="Ramirez L."/>
            <person name="Alfaro M."/>
            <person name="Sun H."/>
            <person name="Tritt A."/>
            <person name="Yoshinaga Y."/>
            <person name="Zwiers L.-H."/>
            <person name="Turgeon B."/>
            <person name="Goodwin S."/>
            <person name="Spatafora J."/>
            <person name="Crous P."/>
            <person name="Grigoriev I."/>
        </authorList>
    </citation>
    <scope>NUCLEOTIDE SEQUENCE [LARGE SCALE GENOMIC DNA]</scope>
    <source>
        <strain evidence="10">CECT 20119</strain>
    </source>
</reference>
<evidence type="ECO:0000256" key="2">
    <source>
        <dbReference type="ARBA" id="ARBA00010617"/>
    </source>
</evidence>
<dbReference type="Proteomes" id="UP000799538">
    <property type="component" value="Unassembled WGS sequence"/>
</dbReference>
<name>A0A6A6G0B5_9PEZI</name>
<keyword evidence="7" id="KW-0349">Heme</keyword>
<keyword evidence="3 7" id="KW-0479">Metal-binding</keyword>
<keyword evidence="10" id="KW-1185">Reference proteome</keyword>
<feature type="chain" id="PRO_5025538397" evidence="8">
    <location>
        <begin position="22"/>
        <end position="474"/>
    </location>
</feature>
<dbReference type="EMBL" id="ML992519">
    <property type="protein sequence ID" value="KAF2219176.1"/>
    <property type="molecule type" value="Genomic_DNA"/>
</dbReference>
<dbReference type="GO" id="GO:0016705">
    <property type="term" value="F:oxidoreductase activity, acting on paired donors, with incorporation or reduction of molecular oxygen"/>
    <property type="evidence" value="ECO:0007669"/>
    <property type="project" value="InterPro"/>
</dbReference>
<evidence type="ECO:0000256" key="4">
    <source>
        <dbReference type="ARBA" id="ARBA00023002"/>
    </source>
</evidence>
<accession>A0A6A6G0B5</accession>
<dbReference type="SUPFAM" id="SSF48264">
    <property type="entry name" value="Cytochrome P450"/>
    <property type="match status" value="1"/>
</dbReference>
<protein>
    <submittedName>
        <fullName evidence="9">Cytochrome P450</fullName>
    </submittedName>
</protein>
<dbReference type="AlphaFoldDB" id="A0A6A6G0B5"/>
<sequence>MIFAALTALLCLVRLDVYSLGLPVYDAFGDDNKITDLLRQGHRDYPSTPFALVLPGQALIVLPVSEIDTVKSLPDDQLSIKKHHHDQFLGEYSYMGTKADEFDATMRINLVRNTPTVLESFAAEVEYAFRAIVGIDRSDWLTVNPRSAMFRMASILSSRAFVGLPLSREPDWVAAVTTFTGQVSKAWLRLRFVPSQLHRIVGAFLSETRQLESSKAYIRQELAKHIAIRKNDKQGPGGELLDWLPTNYTSTPTLEDLTRDLLLVIFASIYNLSNALTYAMFDLADRPDIVQELREELLQVVGAGGQVDKSNVGRLRKMDSFLRESQRLSPPSLVNIPRIVTAKDGLELSTGHTIPMGSRVMIRAQPINMSESLWPDPETFKPWRFAALRAQEGQNENRFQHTSTGSDNINFGHGVWACPGRFFASAQLKVVFAHLIMHYDIRMPDGLPKPQPKYAALAIFPNAEANIELRTRID</sequence>
<keyword evidence="8" id="KW-0732">Signal</keyword>
<dbReference type="PANTHER" id="PTHR46206:SF6">
    <property type="entry name" value="CYTOCHROME P450 MONOOXYGENASE AN1598-RELATED"/>
    <property type="match status" value="1"/>
</dbReference>